<sequence length="135" mass="15662">MVESKLKYSLLYIISVVVFFIFMMLISLAVYVLYKKENEKVNEAYDKLKKHGFLPNDFFSLQENIGFLGFGSRVFILSKILDGKNFPLNKNIVFDSRSAREFLNQSNFKWIGYYKILVFLLISGFFVLIVAALAT</sequence>
<organism evidence="2 3">
    <name type="scientific">Mangrovibacter phragmitis</name>
    <dbReference type="NCBI Taxonomy" id="1691903"/>
    <lineage>
        <taxon>Bacteria</taxon>
        <taxon>Pseudomonadati</taxon>
        <taxon>Pseudomonadota</taxon>
        <taxon>Gammaproteobacteria</taxon>
        <taxon>Enterobacterales</taxon>
        <taxon>Enterobacteriaceae</taxon>
        <taxon>Mangrovibacter</taxon>
    </lineage>
</organism>
<dbReference type="EMBL" id="LYRP01000012">
    <property type="protein sequence ID" value="OAT76875.1"/>
    <property type="molecule type" value="Genomic_DNA"/>
</dbReference>
<evidence type="ECO:0000313" key="2">
    <source>
        <dbReference type="EMBL" id="OAT76875.1"/>
    </source>
</evidence>
<protein>
    <submittedName>
        <fullName evidence="2">Uncharacterized protein</fullName>
    </submittedName>
</protein>
<feature type="transmembrane region" description="Helical" evidence="1">
    <location>
        <begin position="12"/>
        <end position="34"/>
    </location>
</feature>
<keyword evidence="1" id="KW-0472">Membrane</keyword>
<evidence type="ECO:0000313" key="3">
    <source>
        <dbReference type="Proteomes" id="UP000078225"/>
    </source>
</evidence>
<keyword evidence="3" id="KW-1185">Reference proteome</keyword>
<evidence type="ECO:0000256" key="1">
    <source>
        <dbReference type="SAM" id="Phobius"/>
    </source>
</evidence>
<dbReference type="AlphaFoldDB" id="A0A1B7L3Q0"/>
<reference evidence="3" key="1">
    <citation type="submission" date="2016-05" db="EMBL/GenBank/DDBJ databases">
        <authorList>
            <person name="Behera P."/>
            <person name="Vaishampayan P."/>
            <person name="Singh N."/>
            <person name="Raina V."/>
            <person name="Suar M."/>
            <person name="Pattnaik A."/>
            <person name="Rastogi G."/>
        </authorList>
    </citation>
    <scope>NUCLEOTIDE SEQUENCE [LARGE SCALE GENOMIC DNA]</scope>
    <source>
        <strain evidence="3">MP23</strain>
    </source>
</reference>
<dbReference type="Proteomes" id="UP000078225">
    <property type="component" value="Unassembled WGS sequence"/>
</dbReference>
<name>A0A1B7L3Q0_9ENTR</name>
<proteinExistence type="predicted"/>
<comment type="caution">
    <text evidence="2">The sequence shown here is derived from an EMBL/GenBank/DDBJ whole genome shotgun (WGS) entry which is preliminary data.</text>
</comment>
<keyword evidence="1" id="KW-0812">Transmembrane</keyword>
<gene>
    <name evidence="2" type="ORF">A9B99_06040</name>
</gene>
<accession>A0A1B7L3Q0</accession>
<keyword evidence="1" id="KW-1133">Transmembrane helix</keyword>
<feature type="transmembrane region" description="Helical" evidence="1">
    <location>
        <begin position="113"/>
        <end position="134"/>
    </location>
</feature>
<dbReference type="STRING" id="1691903.A9B99_06040"/>